<feature type="domain" description="PPE" evidence="3">
    <location>
        <begin position="5"/>
        <end position="166"/>
    </location>
</feature>
<feature type="region of interest" description="Disordered" evidence="2">
    <location>
        <begin position="381"/>
        <end position="418"/>
    </location>
</feature>
<dbReference type="InterPro" id="IPR000030">
    <property type="entry name" value="PPE_dom"/>
</dbReference>
<evidence type="ECO:0000256" key="2">
    <source>
        <dbReference type="SAM" id="MobiDB-lite"/>
    </source>
</evidence>
<dbReference type="Proteomes" id="UP001519535">
    <property type="component" value="Unassembled WGS sequence"/>
</dbReference>
<comment type="similarity">
    <text evidence="1">Belongs to the mycobacterial PPE family.</text>
</comment>
<evidence type="ECO:0000256" key="1">
    <source>
        <dbReference type="ARBA" id="ARBA00010652"/>
    </source>
</evidence>
<dbReference type="PANTHER" id="PTHR46766">
    <property type="entry name" value="GLUTAMINE-RICH PROTEIN 2"/>
    <property type="match status" value="1"/>
</dbReference>
<name>A0ABS5RKX5_9MYCO</name>
<dbReference type="SUPFAM" id="SSF140459">
    <property type="entry name" value="PE/PPE dimer-like"/>
    <property type="match status" value="1"/>
</dbReference>
<keyword evidence="6" id="KW-1185">Reference proteome</keyword>
<dbReference type="EMBL" id="JAHCLR010000027">
    <property type="protein sequence ID" value="MBS9534657.1"/>
    <property type="molecule type" value="Genomic_DNA"/>
</dbReference>
<organism evidence="5 6">
    <name type="scientific">Mycolicibacter acidiphilus</name>
    <dbReference type="NCBI Taxonomy" id="2835306"/>
    <lineage>
        <taxon>Bacteria</taxon>
        <taxon>Bacillati</taxon>
        <taxon>Actinomycetota</taxon>
        <taxon>Actinomycetes</taxon>
        <taxon>Mycobacteriales</taxon>
        <taxon>Mycobacteriaceae</taxon>
        <taxon>Mycolicibacter</taxon>
    </lineage>
</organism>
<protein>
    <submittedName>
        <fullName evidence="5">PPE family protein</fullName>
    </submittedName>
</protein>
<reference evidence="5 6" key="1">
    <citation type="submission" date="2021-05" db="EMBL/GenBank/DDBJ databases">
        <title>Mycobacterium acidophilum sp. nov., an extremely acid-tolerant member of the genus Mycobacterium.</title>
        <authorList>
            <person name="Xia J."/>
        </authorList>
    </citation>
    <scope>NUCLEOTIDE SEQUENCE [LARGE SCALE GENOMIC DNA]</scope>
    <source>
        <strain evidence="5 6">M1</strain>
    </source>
</reference>
<dbReference type="InterPro" id="IPR038332">
    <property type="entry name" value="PPE_sf"/>
</dbReference>
<accession>A0ABS5RKX5</accession>
<dbReference type="Pfam" id="PF12484">
    <property type="entry name" value="PPE-SVP"/>
    <property type="match status" value="1"/>
</dbReference>
<dbReference type="RefSeq" id="WP_214093520.1">
    <property type="nucleotide sequence ID" value="NZ_JAHCLR010000027.1"/>
</dbReference>
<evidence type="ECO:0000313" key="6">
    <source>
        <dbReference type="Proteomes" id="UP001519535"/>
    </source>
</evidence>
<evidence type="ECO:0000313" key="5">
    <source>
        <dbReference type="EMBL" id="MBS9534657.1"/>
    </source>
</evidence>
<sequence length="418" mass="40435">MSALNFGALPPEVNSGLMYAGAGVSPLVAAATAWADLAAELGAAATACGDVLSGLTADWYGPAAASMTAAAAPYTAWMRATAGHAAHAAGQAAAAAGAYEAAFAATVPPPVIAENRTRLATLIATNLLGQNTPAIAATEAAYAQMWAQDAAAMYRYAGDAAVATTLKPLSTPPTTTTASASAGQTAASAQATASASAATPTNMSQLLGALPNALQAMGLNITAPGSGNSSLGLDELFNLLSGSNGATPFSSFMNSTLVNSAIAGAPYSPAFIGQVVGDMSALETVLGRTMAPVATAGPTSAATPLTAGTGTLVSAAPAASAASAGVTAEVGKASLVRALSVPPAWTSPTGPVAAVPAPPVPTIAAPSVVTPSPVITSALPGAAASTASRMVDKAEDEEEDGPVYGSPTRALMRTPAGG</sequence>
<dbReference type="Gene3D" id="1.20.1260.20">
    <property type="entry name" value="PPE superfamily"/>
    <property type="match status" value="1"/>
</dbReference>
<comment type="caution">
    <text evidence="5">The sequence shown here is derived from an EMBL/GenBank/DDBJ whole genome shotgun (WGS) entry which is preliminary data.</text>
</comment>
<proteinExistence type="inferred from homology"/>
<evidence type="ECO:0000259" key="4">
    <source>
        <dbReference type="Pfam" id="PF12484"/>
    </source>
</evidence>
<dbReference type="Pfam" id="PF00823">
    <property type="entry name" value="PPE"/>
    <property type="match status" value="1"/>
</dbReference>
<dbReference type="InterPro" id="IPR022171">
    <property type="entry name" value="PPE_C"/>
</dbReference>
<gene>
    <name evidence="5" type="ORF">KIH27_13775</name>
</gene>
<dbReference type="PANTHER" id="PTHR46766:SF1">
    <property type="entry name" value="GLUTAMINE-RICH PROTEIN 2"/>
    <property type="match status" value="1"/>
</dbReference>
<feature type="domain" description="PPE family C-terminal" evidence="4">
    <location>
        <begin position="327"/>
        <end position="403"/>
    </location>
</feature>
<evidence type="ECO:0000259" key="3">
    <source>
        <dbReference type="Pfam" id="PF00823"/>
    </source>
</evidence>